<organism evidence="2">
    <name type="scientific">marine metagenome</name>
    <dbReference type="NCBI Taxonomy" id="408172"/>
    <lineage>
        <taxon>unclassified sequences</taxon>
        <taxon>metagenomes</taxon>
        <taxon>ecological metagenomes</taxon>
    </lineage>
</organism>
<proteinExistence type="predicted"/>
<accession>A0A381XWF5</accession>
<dbReference type="Gene3D" id="1.20.120.450">
    <property type="entry name" value="dinb family like domain"/>
    <property type="match status" value="1"/>
</dbReference>
<dbReference type="InterPro" id="IPR034660">
    <property type="entry name" value="DinB/YfiT-like"/>
</dbReference>
<name>A0A381XWF5_9ZZZZ</name>
<dbReference type="AlphaFoldDB" id="A0A381XWF5"/>
<sequence>MTQEQRRIRSYLLEQGSKHSFEELWPRLASARLQMIDAIQGLTQEQADFSFDENEWTIAEVLHHVVSSTAKVTEVVELLANGDIPETEGVEPPRESADVGIDMLIGKITEGAINWAAMTSRLPKSSDKSLTSSHSFFGELHSGAWYLFQRVHDLDHIGQITACKQHPDYPDGV</sequence>
<gene>
    <name evidence="2" type="ORF">METZ01_LOCUS121605</name>
</gene>
<reference evidence="2" key="1">
    <citation type="submission" date="2018-05" db="EMBL/GenBank/DDBJ databases">
        <authorList>
            <person name="Lanie J.A."/>
            <person name="Ng W.-L."/>
            <person name="Kazmierczak K.M."/>
            <person name="Andrzejewski T.M."/>
            <person name="Davidsen T.M."/>
            <person name="Wayne K.J."/>
            <person name="Tettelin H."/>
            <person name="Glass J.I."/>
            <person name="Rusch D."/>
            <person name="Podicherti R."/>
            <person name="Tsui H.-C.T."/>
            <person name="Winkler M.E."/>
        </authorList>
    </citation>
    <scope>NUCLEOTIDE SEQUENCE</scope>
</reference>
<dbReference type="SUPFAM" id="SSF109854">
    <property type="entry name" value="DinB/YfiT-like putative metalloenzymes"/>
    <property type="match status" value="1"/>
</dbReference>
<feature type="domain" description="DinB-like" evidence="1">
    <location>
        <begin position="31"/>
        <end position="160"/>
    </location>
</feature>
<dbReference type="InterPro" id="IPR024775">
    <property type="entry name" value="DinB-like"/>
</dbReference>
<dbReference type="Pfam" id="PF12867">
    <property type="entry name" value="DinB_2"/>
    <property type="match status" value="1"/>
</dbReference>
<evidence type="ECO:0000259" key="1">
    <source>
        <dbReference type="Pfam" id="PF12867"/>
    </source>
</evidence>
<protein>
    <recommendedName>
        <fullName evidence="1">DinB-like domain-containing protein</fullName>
    </recommendedName>
</protein>
<dbReference type="EMBL" id="UINC01016529">
    <property type="protein sequence ID" value="SVA68751.1"/>
    <property type="molecule type" value="Genomic_DNA"/>
</dbReference>
<evidence type="ECO:0000313" key="2">
    <source>
        <dbReference type="EMBL" id="SVA68751.1"/>
    </source>
</evidence>